<sequence>MPEGPEVRLASDYINHICCNVIFSGQIVKSDVSKNPSITFAAPFYTITGQSRGKELLLTLKEADANNGNSEEMNHRVKKECDSRLEMRILFGFGMSGSFSVTDSDNIPKHSHLRFYAHNKSSMVLNFVDPRRFGTWRVTNNWSPNRGPDAAFEYELFCNNIASHLNASLFNKPICEVLLDQKYFNGIGNYLRAEILYRAGIPPFTMARNVFDPSTSQSKNKSKKNNSKPKQETKMSNAVKIEGGIENNKVLSLCRDLQLELIGLRAESWHGSFDEEATARFGSWLQCYCKPEMKNLVDNIGRTIWFLVVCPLIDKKSRMTGSRKKKSDDVKEDLPKNQAKGKRGTDKKSGTKGKKKEDITPIKKPRKRIKVEDPDFQESSKNSEPKGISKGSTRVLRSRKNSSKKGNT</sequence>
<dbReference type="GO" id="GO:0019104">
    <property type="term" value="F:DNA N-glycosylase activity"/>
    <property type="evidence" value="ECO:0000318"/>
    <property type="project" value="GO_Central"/>
</dbReference>
<accession>B3RRS2</accession>
<dbReference type="InterPro" id="IPR012319">
    <property type="entry name" value="FPG_cat"/>
</dbReference>
<evidence type="ECO:0000313" key="13">
    <source>
        <dbReference type="Proteomes" id="UP000009022"/>
    </source>
</evidence>
<dbReference type="InParanoid" id="B3RRS2"/>
<dbReference type="KEGG" id="tad:TRIADDRAFT_54344"/>
<dbReference type="GO" id="GO:0006284">
    <property type="term" value="P:base-excision repair"/>
    <property type="evidence" value="ECO:0000318"/>
    <property type="project" value="GO_Central"/>
</dbReference>
<dbReference type="OMA" id="IMFEYKS"/>
<dbReference type="Pfam" id="PF01149">
    <property type="entry name" value="Fapy_DNA_glyco"/>
    <property type="match status" value="1"/>
</dbReference>
<dbReference type="SUPFAM" id="SSF57716">
    <property type="entry name" value="Glucocorticoid receptor-like (DNA-binding domain)"/>
    <property type="match status" value="1"/>
</dbReference>
<dbReference type="SMART" id="SM00898">
    <property type="entry name" value="Fapy_DNA_glyco"/>
    <property type="match status" value="1"/>
</dbReference>
<dbReference type="RefSeq" id="XP_002110397.1">
    <property type="nucleotide sequence ID" value="XM_002110361.1"/>
</dbReference>
<dbReference type="EMBL" id="DS985243">
    <property type="protein sequence ID" value="EDV26401.1"/>
    <property type="molecule type" value="Genomic_DNA"/>
</dbReference>
<evidence type="ECO:0000256" key="1">
    <source>
        <dbReference type="ARBA" id="ARBA00009409"/>
    </source>
</evidence>
<dbReference type="GO" id="GO:0003684">
    <property type="term" value="F:damaged DNA binding"/>
    <property type="evidence" value="ECO:0007669"/>
    <property type="project" value="InterPro"/>
</dbReference>
<dbReference type="GO" id="GO:0140078">
    <property type="term" value="F:class I DNA-(apurinic or apyrimidinic site) endonuclease activity"/>
    <property type="evidence" value="ECO:0007669"/>
    <property type="project" value="UniProtKB-EC"/>
</dbReference>
<dbReference type="Gene3D" id="3.20.190.10">
    <property type="entry name" value="MutM-like, N-terminal"/>
    <property type="match status" value="1"/>
</dbReference>
<feature type="domain" description="Formamidopyrimidine-DNA glycosylase catalytic" evidence="11">
    <location>
        <begin position="2"/>
        <end position="134"/>
    </location>
</feature>
<organism evidence="12 13">
    <name type="scientific">Trichoplax adhaerens</name>
    <name type="common">Trichoplax reptans</name>
    <dbReference type="NCBI Taxonomy" id="10228"/>
    <lineage>
        <taxon>Eukaryota</taxon>
        <taxon>Metazoa</taxon>
        <taxon>Placozoa</taxon>
        <taxon>Uniplacotomia</taxon>
        <taxon>Trichoplacea</taxon>
        <taxon>Trichoplacidae</taxon>
        <taxon>Trichoplax</taxon>
    </lineage>
</organism>
<keyword evidence="13" id="KW-1185">Reference proteome</keyword>
<dbReference type="HOGENOM" id="CLU_051284_0_0_1"/>
<dbReference type="EC" id="4.2.99.18" evidence="2"/>
<comment type="similarity">
    <text evidence="1">Belongs to the FPG family.</text>
</comment>
<dbReference type="InterPro" id="IPR015886">
    <property type="entry name" value="H2TH_FPG"/>
</dbReference>
<dbReference type="Proteomes" id="UP000009022">
    <property type="component" value="Unassembled WGS sequence"/>
</dbReference>
<dbReference type="GO" id="GO:0005634">
    <property type="term" value="C:nucleus"/>
    <property type="evidence" value="ECO:0000318"/>
    <property type="project" value="GO_Central"/>
</dbReference>
<evidence type="ECO:0000256" key="2">
    <source>
        <dbReference type="ARBA" id="ARBA00012720"/>
    </source>
</evidence>
<keyword evidence="5" id="KW-0238">DNA-binding</keyword>
<dbReference type="PANTHER" id="PTHR22993:SF27">
    <property type="entry name" value="ENDONUCLEASE 8-LIKE 1"/>
    <property type="match status" value="1"/>
</dbReference>
<evidence type="ECO:0000313" key="12">
    <source>
        <dbReference type="EMBL" id="EDV26401.1"/>
    </source>
</evidence>
<dbReference type="CDD" id="cd08967">
    <property type="entry name" value="MeNeil1_N"/>
    <property type="match status" value="1"/>
</dbReference>
<feature type="region of interest" description="Disordered" evidence="10">
    <location>
        <begin position="212"/>
        <end position="237"/>
    </location>
</feature>
<dbReference type="STRING" id="10228.B3RRS2"/>
<keyword evidence="9" id="KW-0326">Glycosidase</keyword>
<dbReference type="InterPro" id="IPR015371">
    <property type="entry name" value="Endonuclease-VIII_DNA-bd"/>
</dbReference>
<protein>
    <recommendedName>
        <fullName evidence="2">DNA-(apurinic or apyrimidinic site) lyase</fullName>
        <ecNumber evidence="2">4.2.99.18</ecNumber>
    </recommendedName>
</protein>
<evidence type="ECO:0000256" key="7">
    <source>
        <dbReference type="ARBA" id="ARBA00023239"/>
    </source>
</evidence>
<evidence type="ECO:0000256" key="3">
    <source>
        <dbReference type="ARBA" id="ARBA00022763"/>
    </source>
</evidence>
<keyword evidence="7" id="KW-0456">Lyase</keyword>
<feature type="region of interest" description="Disordered" evidence="10">
    <location>
        <begin position="318"/>
        <end position="408"/>
    </location>
</feature>
<dbReference type="InterPro" id="IPR010979">
    <property type="entry name" value="Ribosomal_uS13-like_H2TH"/>
</dbReference>
<evidence type="ECO:0000256" key="8">
    <source>
        <dbReference type="ARBA" id="ARBA00023268"/>
    </source>
</evidence>
<dbReference type="InterPro" id="IPR035937">
    <property type="entry name" value="FPG_N"/>
</dbReference>
<evidence type="ECO:0000256" key="4">
    <source>
        <dbReference type="ARBA" id="ARBA00022801"/>
    </source>
</evidence>
<feature type="compositionally biased region" description="Basic and acidic residues" evidence="10">
    <location>
        <begin position="343"/>
        <end position="361"/>
    </location>
</feature>
<dbReference type="SUPFAM" id="SSF46946">
    <property type="entry name" value="S13-like H2TH domain"/>
    <property type="match status" value="1"/>
</dbReference>
<keyword evidence="6" id="KW-0234">DNA repair</keyword>
<feature type="compositionally biased region" description="Basic residues" evidence="10">
    <location>
        <begin position="396"/>
        <end position="408"/>
    </location>
</feature>
<dbReference type="OrthoDB" id="6260718at2759"/>
<dbReference type="PANTHER" id="PTHR22993">
    <property type="entry name" value="FORMAMIDOPYRIMIDINE-DNA GLYCOSYLASE"/>
    <property type="match status" value="1"/>
</dbReference>
<dbReference type="Pfam" id="PF09292">
    <property type="entry name" value="Neil1-DNA_bind"/>
    <property type="match status" value="1"/>
</dbReference>
<dbReference type="Pfam" id="PF06831">
    <property type="entry name" value="H2TH"/>
    <property type="match status" value="1"/>
</dbReference>
<evidence type="ECO:0000256" key="9">
    <source>
        <dbReference type="ARBA" id="ARBA00023295"/>
    </source>
</evidence>
<dbReference type="GeneID" id="6751612"/>
<gene>
    <name evidence="12" type="ORF">TRIADDRAFT_54344</name>
</gene>
<dbReference type="PhylomeDB" id="B3RRS2"/>
<dbReference type="eggNOG" id="ENOG502QSPK">
    <property type="taxonomic scope" value="Eukaryota"/>
</dbReference>
<dbReference type="PROSITE" id="PS51068">
    <property type="entry name" value="FPG_CAT"/>
    <property type="match status" value="1"/>
</dbReference>
<dbReference type="CTD" id="6751612"/>
<keyword evidence="4" id="KW-0378">Hydrolase</keyword>
<dbReference type="GO" id="GO:0008270">
    <property type="term" value="F:zinc ion binding"/>
    <property type="evidence" value="ECO:0007669"/>
    <property type="project" value="InterPro"/>
</dbReference>
<dbReference type="FunCoup" id="B3RRS2">
    <property type="interactions" value="25"/>
</dbReference>
<keyword evidence="8" id="KW-0511">Multifunctional enzyme</keyword>
<proteinExistence type="inferred from homology"/>
<evidence type="ECO:0000256" key="6">
    <source>
        <dbReference type="ARBA" id="ARBA00023204"/>
    </source>
</evidence>
<dbReference type="GO" id="GO:0003906">
    <property type="term" value="F:DNA-(apurinic or apyrimidinic site) endonuclease activity"/>
    <property type="evidence" value="ECO:0000318"/>
    <property type="project" value="GO_Central"/>
</dbReference>
<evidence type="ECO:0000256" key="5">
    <source>
        <dbReference type="ARBA" id="ARBA00023125"/>
    </source>
</evidence>
<reference evidence="12 13" key="1">
    <citation type="journal article" date="2008" name="Nature">
        <title>The Trichoplax genome and the nature of placozoans.</title>
        <authorList>
            <person name="Srivastava M."/>
            <person name="Begovic E."/>
            <person name="Chapman J."/>
            <person name="Putnam N.H."/>
            <person name="Hellsten U."/>
            <person name="Kawashima T."/>
            <person name="Kuo A."/>
            <person name="Mitros T."/>
            <person name="Salamov A."/>
            <person name="Carpenter M.L."/>
            <person name="Signorovitch A.Y."/>
            <person name="Moreno M.A."/>
            <person name="Kamm K."/>
            <person name="Grimwood J."/>
            <person name="Schmutz J."/>
            <person name="Shapiro H."/>
            <person name="Grigoriev I.V."/>
            <person name="Buss L.W."/>
            <person name="Schierwater B."/>
            <person name="Dellaporta S.L."/>
            <person name="Rokhsar D.S."/>
        </authorList>
    </citation>
    <scope>NUCLEOTIDE SEQUENCE [LARGE SCALE GENOMIC DNA]</scope>
    <source>
        <strain evidence="12 13">Grell-BS-1999</strain>
    </source>
</reference>
<dbReference type="SUPFAM" id="SSF81624">
    <property type="entry name" value="N-terminal domain of MutM-like DNA repair proteins"/>
    <property type="match status" value="1"/>
</dbReference>
<feature type="compositionally biased region" description="Basic and acidic residues" evidence="10">
    <location>
        <begin position="326"/>
        <end position="335"/>
    </location>
</feature>
<evidence type="ECO:0000259" key="11">
    <source>
        <dbReference type="PROSITE" id="PS51068"/>
    </source>
</evidence>
<name>B3RRS2_TRIAD</name>
<keyword evidence="3" id="KW-0227">DNA damage</keyword>
<dbReference type="Gene3D" id="1.10.8.50">
    <property type="match status" value="1"/>
</dbReference>
<dbReference type="AlphaFoldDB" id="B3RRS2"/>
<evidence type="ECO:0000256" key="10">
    <source>
        <dbReference type="SAM" id="MobiDB-lite"/>
    </source>
</evidence>